<dbReference type="EnsemblMetazoa" id="XM_003389065.3">
    <property type="protein sequence ID" value="XP_003389113.1"/>
    <property type="gene ID" value="LOC100639245"/>
</dbReference>
<organism evidence="3 4">
    <name type="scientific">Amphimedon queenslandica</name>
    <name type="common">Sponge</name>
    <dbReference type="NCBI Taxonomy" id="400682"/>
    <lineage>
        <taxon>Eukaryota</taxon>
        <taxon>Metazoa</taxon>
        <taxon>Porifera</taxon>
        <taxon>Demospongiae</taxon>
        <taxon>Heteroscleromorpha</taxon>
        <taxon>Haplosclerida</taxon>
        <taxon>Niphatidae</taxon>
        <taxon>Amphimedon</taxon>
    </lineage>
</organism>
<proteinExistence type="predicted"/>
<dbReference type="KEGG" id="aqu:100639245"/>
<feature type="transmembrane region" description="Helical" evidence="1">
    <location>
        <begin position="164"/>
        <end position="187"/>
    </location>
</feature>
<feature type="signal peptide" evidence="2">
    <location>
        <begin position="1"/>
        <end position="30"/>
    </location>
</feature>
<accession>A0AAN0IH36</accession>
<evidence type="ECO:0000256" key="1">
    <source>
        <dbReference type="SAM" id="Phobius"/>
    </source>
</evidence>
<dbReference type="Proteomes" id="UP000007879">
    <property type="component" value="Unassembled WGS sequence"/>
</dbReference>
<keyword evidence="2" id="KW-0732">Signal</keyword>
<evidence type="ECO:0000313" key="4">
    <source>
        <dbReference type="Proteomes" id="UP000007879"/>
    </source>
</evidence>
<sequence length="221" mass="24296">MPARCRQTCLDASCLVILLLAFGGSRVSLGLLQTNTQNGYLCNFFVTQSEARDDTTFTYNMPTCKLALASTMISTICLATLTLTEIIRIVFQLKTKSFLCAKVLQIVLLTASIVCLAVTTAVVSAGWAMTCNTYDELREDSPSFQLFSCTGYQYHKAPPHGGEIIAAAIFAGLTIPFLAVAIILFAARNRLETVRRHYQYTLQQQEPMDVIDTADPTAEDQ</sequence>
<reference evidence="4" key="1">
    <citation type="journal article" date="2010" name="Nature">
        <title>The Amphimedon queenslandica genome and the evolution of animal complexity.</title>
        <authorList>
            <person name="Srivastava M."/>
            <person name="Simakov O."/>
            <person name="Chapman J."/>
            <person name="Fahey B."/>
            <person name="Gauthier M.E."/>
            <person name="Mitros T."/>
            <person name="Richards G.S."/>
            <person name="Conaco C."/>
            <person name="Dacre M."/>
            <person name="Hellsten U."/>
            <person name="Larroux C."/>
            <person name="Putnam N.H."/>
            <person name="Stanke M."/>
            <person name="Adamska M."/>
            <person name="Darling A."/>
            <person name="Degnan S.M."/>
            <person name="Oakley T.H."/>
            <person name="Plachetzki D.C."/>
            <person name="Zhai Y."/>
            <person name="Adamski M."/>
            <person name="Calcino A."/>
            <person name="Cummins S.F."/>
            <person name="Goodstein D.M."/>
            <person name="Harris C."/>
            <person name="Jackson D.J."/>
            <person name="Leys S.P."/>
            <person name="Shu S."/>
            <person name="Woodcroft B.J."/>
            <person name="Vervoort M."/>
            <person name="Kosik K.S."/>
            <person name="Manning G."/>
            <person name="Degnan B.M."/>
            <person name="Rokhsar D.S."/>
        </authorList>
    </citation>
    <scope>NUCLEOTIDE SEQUENCE [LARGE SCALE GENOMIC DNA]</scope>
</reference>
<feature type="transmembrane region" description="Helical" evidence="1">
    <location>
        <begin position="103"/>
        <end position="129"/>
    </location>
</feature>
<dbReference type="AlphaFoldDB" id="A0AAN0IH36"/>
<keyword evidence="1" id="KW-0812">Transmembrane</keyword>
<dbReference type="GeneID" id="100639245"/>
<feature type="chain" id="PRO_5043032315" description="G-protein coupled receptors family 1 profile domain-containing protein" evidence="2">
    <location>
        <begin position="31"/>
        <end position="221"/>
    </location>
</feature>
<evidence type="ECO:0000313" key="3">
    <source>
        <dbReference type="EnsemblMetazoa" id="XP_003389113.1"/>
    </source>
</evidence>
<dbReference type="RefSeq" id="XP_003389113.1">
    <property type="nucleotide sequence ID" value="XM_003389065.3"/>
</dbReference>
<protein>
    <recommendedName>
        <fullName evidence="5">G-protein coupled receptors family 1 profile domain-containing protein</fullName>
    </recommendedName>
</protein>
<keyword evidence="1" id="KW-0472">Membrane</keyword>
<evidence type="ECO:0000256" key="2">
    <source>
        <dbReference type="SAM" id="SignalP"/>
    </source>
</evidence>
<keyword evidence="1" id="KW-1133">Transmembrane helix</keyword>
<name>A0AAN0IH36_AMPQE</name>
<feature type="transmembrane region" description="Helical" evidence="1">
    <location>
        <begin position="66"/>
        <end position="91"/>
    </location>
</feature>
<reference evidence="3" key="2">
    <citation type="submission" date="2024-06" db="UniProtKB">
        <authorList>
            <consortium name="EnsemblMetazoa"/>
        </authorList>
    </citation>
    <scope>IDENTIFICATION</scope>
</reference>
<keyword evidence="4" id="KW-1185">Reference proteome</keyword>
<evidence type="ECO:0008006" key="5">
    <source>
        <dbReference type="Google" id="ProtNLM"/>
    </source>
</evidence>